<keyword evidence="10" id="KW-0862">Zinc</keyword>
<dbReference type="InterPro" id="IPR024571">
    <property type="entry name" value="ERAP1-like_C_dom"/>
</dbReference>
<dbReference type="GO" id="GO:0005615">
    <property type="term" value="C:extracellular space"/>
    <property type="evidence" value="ECO:0007669"/>
    <property type="project" value="TreeGrafter"/>
</dbReference>
<evidence type="ECO:0000256" key="7">
    <source>
        <dbReference type="ARBA" id="ARBA00022670"/>
    </source>
</evidence>
<dbReference type="GO" id="GO:0008270">
    <property type="term" value="F:zinc ion binding"/>
    <property type="evidence" value="ECO:0007669"/>
    <property type="project" value="InterPro"/>
</dbReference>
<reference evidence="17 18" key="1">
    <citation type="submission" date="2019-03" db="EMBL/GenBank/DDBJ databases">
        <title>Genomic Encyclopedia of Type Strains, Phase III (KMG-III): the genomes of soil and plant-associated and newly described type strains.</title>
        <authorList>
            <person name="Whitman W."/>
        </authorList>
    </citation>
    <scope>NUCLEOTIDE SEQUENCE [LARGE SCALE GENOMIC DNA]</scope>
    <source>
        <strain evidence="17 18">VKM Ac-2527</strain>
    </source>
</reference>
<dbReference type="PANTHER" id="PTHR11533">
    <property type="entry name" value="PROTEASE M1 ZINC METALLOPROTEASE"/>
    <property type="match status" value="1"/>
</dbReference>
<dbReference type="PANTHER" id="PTHR11533:SF174">
    <property type="entry name" value="PUROMYCIN-SENSITIVE AMINOPEPTIDASE-RELATED"/>
    <property type="match status" value="1"/>
</dbReference>
<keyword evidence="18" id="KW-1185">Reference proteome</keyword>
<organism evidence="17 18">
    <name type="scientific">Kribbella caucasensis</name>
    <dbReference type="NCBI Taxonomy" id="2512215"/>
    <lineage>
        <taxon>Bacteria</taxon>
        <taxon>Bacillati</taxon>
        <taxon>Actinomycetota</taxon>
        <taxon>Actinomycetes</taxon>
        <taxon>Propionibacteriales</taxon>
        <taxon>Kribbellaceae</taxon>
        <taxon>Kribbella</taxon>
    </lineage>
</organism>
<evidence type="ECO:0000256" key="1">
    <source>
        <dbReference type="ARBA" id="ARBA00000098"/>
    </source>
</evidence>
<evidence type="ECO:0000259" key="15">
    <source>
        <dbReference type="Pfam" id="PF11838"/>
    </source>
</evidence>
<dbReference type="Pfam" id="PF01433">
    <property type="entry name" value="Peptidase_M1"/>
    <property type="match status" value="1"/>
</dbReference>
<dbReference type="AlphaFoldDB" id="A0A4V3C978"/>
<proteinExistence type="inferred from homology"/>
<keyword evidence="11" id="KW-0482">Metalloprotease</keyword>
<keyword evidence="7" id="KW-0645">Protease</keyword>
<dbReference type="GO" id="GO:0070006">
    <property type="term" value="F:metalloaminopeptidase activity"/>
    <property type="evidence" value="ECO:0007669"/>
    <property type="project" value="TreeGrafter"/>
</dbReference>
<dbReference type="GO" id="GO:0043171">
    <property type="term" value="P:peptide catabolic process"/>
    <property type="evidence" value="ECO:0007669"/>
    <property type="project" value="TreeGrafter"/>
</dbReference>
<dbReference type="CDD" id="cd09602">
    <property type="entry name" value="M1_APN"/>
    <property type="match status" value="1"/>
</dbReference>
<comment type="catalytic activity">
    <reaction evidence="1">
        <text>Release of an N-terminal amino acid, Xaa-|-Yaa- from a peptide, amide or arylamide. Xaa is preferably Ala, but may be most amino acids including Pro (slow action). When a terminal hydrophobic residue is followed by a prolyl residue, the two may be released as an intact Xaa-Pro dipeptide.</text>
        <dbReference type="EC" id="3.4.11.2"/>
    </reaction>
</comment>
<comment type="cofactor">
    <cofactor evidence="2">
        <name>Zn(2+)</name>
        <dbReference type="ChEBI" id="CHEBI:29105"/>
    </cofactor>
</comment>
<dbReference type="Gene3D" id="2.60.40.1730">
    <property type="entry name" value="tricorn interacting facor f3 domain"/>
    <property type="match status" value="1"/>
</dbReference>
<evidence type="ECO:0000256" key="2">
    <source>
        <dbReference type="ARBA" id="ARBA00001947"/>
    </source>
</evidence>
<evidence type="ECO:0000259" key="14">
    <source>
        <dbReference type="Pfam" id="PF01433"/>
    </source>
</evidence>
<dbReference type="InterPro" id="IPR014782">
    <property type="entry name" value="Peptidase_M1_dom"/>
</dbReference>
<evidence type="ECO:0000256" key="11">
    <source>
        <dbReference type="ARBA" id="ARBA00023049"/>
    </source>
</evidence>
<sequence length="823" mass="89719">MPSLTVEGARTRAASLSVHSYDVDLDLTQRDRTFGSTTRITFAATSGTTWLDVKPDELVSVTLNGAPVDVAGLTDGRLELTGLGAENELVAVASMLYSHDGEGLHRSVDAADGLVYLYAMSFLDAAPRIFACFDQPDLKAPYKVTVTAPQEWIVLGNGAATQVSPGRWELAETQPLSTYFVTLVAGPYHQLLSEHDGIPLGVVSRQSLKDALDREAADIFEVSRQAFDEFHRLFGYRYPFGEYHQAFVPEFNAGAMENPGCVTFRDSMVFRSVATDGERSSRARTIVHEMAHQWFGDTVTMKWWNDLWLNESFAEYMAHRVSSDSTKYTDNWIDFAFIRKWWGLQADQRSSTHPIAADAVKDALASLDDFDGISYAKGAAVLKQLAAYLGDDVFLAGVRAHIIANEFGNATFADLVAKWTEAGAVGLDDWAQNWLRTPGLDTISVTRTATGVRLRRTTPAAYPALRPHKLTVGGYDESGCGVSVPVLLDADEVEVSLEPSVAVVIPDAADDTWAKIRFDADSLARLVDVLPKIEDGVTRAVVLNSLRDATADGELDPKPAFEILVAALATESNDIAVSSMVGWAQQRLLGTYLPYEPYRSRLSEVLTSRLGTVEAGSSLQLMVLRAAIRLSDDASLLRGWLLGNDVPAGVTVDADLRWLITLQLSRLGVFGDAEIDAELARDTSSEGVVHATRCRAALPNAEAKERAWAQIMTEAELSNYELYAACEGFFQPTQTELTAPYVDRFFAEIAGTEKIRSGWVVARCASLAFPVYDINDRVARLAADLVADESVAAGIRRSVGDAADDLTRTLKIRAAYPVTAGRG</sequence>
<accession>A0A4V3C978</accession>
<dbReference type="Pfam" id="PF11838">
    <property type="entry name" value="ERAP1_C"/>
    <property type="match status" value="1"/>
</dbReference>
<evidence type="ECO:0000256" key="4">
    <source>
        <dbReference type="ARBA" id="ARBA00012564"/>
    </source>
</evidence>
<dbReference type="NCBIfam" id="TIGR02412">
    <property type="entry name" value="pepN_strep_liv"/>
    <property type="match status" value="1"/>
</dbReference>
<keyword evidence="9" id="KW-0378">Hydrolase</keyword>
<dbReference type="GO" id="GO:0016285">
    <property type="term" value="F:alanyl aminopeptidase activity"/>
    <property type="evidence" value="ECO:0007669"/>
    <property type="project" value="UniProtKB-EC"/>
</dbReference>
<dbReference type="Proteomes" id="UP000295388">
    <property type="component" value="Unassembled WGS sequence"/>
</dbReference>
<evidence type="ECO:0000256" key="13">
    <source>
        <dbReference type="ARBA" id="ARBA00031533"/>
    </source>
</evidence>
<evidence type="ECO:0000313" key="17">
    <source>
        <dbReference type="EMBL" id="TDO44378.1"/>
    </source>
</evidence>
<comment type="caution">
    <text evidence="17">The sequence shown here is derived from an EMBL/GenBank/DDBJ whole genome shotgun (WGS) entry which is preliminary data.</text>
</comment>
<comment type="similarity">
    <text evidence="3">Belongs to the peptidase M1 family.</text>
</comment>
<evidence type="ECO:0000313" key="18">
    <source>
        <dbReference type="Proteomes" id="UP000295388"/>
    </source>
</evidence>
<dbReference type="GO" id="GO:0016020">
    <property type="term" value="C:membrane"/>
    <property type="evidence" value="ECO:0007669"/>
    <property type="project" value="TreeGrafter"/>
</dbReference>
<dbReference type="SUPFAM" id="SSF55486">
    <property type="entry name" value="Metalloproteases ('zincins'), catalytic domain"/>
    <property type="match status" value="1"/>
</dbReference>
<dbReference type="GO" id="GO:0006508">
    <property type="term" value="P:proteolysis"/>
    <property type="evidence" value="ECO:0007669"/>
    <property type="project" value="UniProtKB-KW"/>
</dbReference>
<name>A0A4V3C978_9ACTN</name>
<dbReference type="InterPro" id="IPR027268">
    <property type="entry name" value="Peptidase_M4/M1_CTD_sf"/>
</dbReference>
<protein>
    <recommendedName>
        <fullName evidence="5">Aminopeptidase N</fullName>
        <ecNumber evidence="4">3.4.11.2</ecNumber>
    </recommendedName>
    <alternativeName>
        <fullName evidence="12">Alanine aminopeptidase</fullName>
    </alternativeName>
    <alternativeName>
        <fullName evidence="13">Lysyl aminopeptidase</fullName>
    </alternativeName>
</protein>
<evidence type="ECO:0000256" key="10">
    <source>
        <dbReference type="ARBA" id="ARBA00022833"/>
    </source>
</evidence>
<feature type="domain" description="ERAP1-like C-terminal" evidence="15">
    <location>
        <begin position="504"/>
        <end position="807"/>
    </location>
</feature>
<evidence type="ECO:0000256" key="12">
    <source>
        <dbReference type="ARBA" id="ARBA00029811"/>
    </source>
</evidence>
<dbReference type="InterPro" id="IPR012778">
    <property type="entry name" value="Pept_M1_aminopeptidase"/>
</dbReference>
<keyword evidence="8" id="KW-0479">Metal-binding</keyword>
<dbReference type="GO" id="GO:0005737">
    <property type="term" value="C:cytoplasm"/>
    <property type="evidence" value="ECO:0007669"/>
    <property type="project" value="TreeGrafter"/>
</dbReference>
<dbReference type="PRINTS" id="PR00756">
    <property type="entry name" value="ALADIPTASE"/>
</dbReference>
<evidence type="ECO:0000256" key="3">
    <source>
        <dbReference type="ARBA" id="ARBA00010136"/>
    </source>
</evidence>
<dbReference type="SUPFAM" id="SSF63737">
    <property type="entry name" value="Leukotriene A4 hydrolase N-terminal domain"/>
    <property type="match status" value="1"/>
</dbReference>
<keyword evidence="6 17" id="KW-0031">Aminopeptidase</keyword>
<evidence type="ECO:0000256" key="6">
    <source>
        <dbReference type="ARBA" id="ARBA00022438"/>
    </source>
</evidence>
<evidence type="ECO:0000256" key="9">
    <source>
        <dbReference type="ARBA" id="ARBA00022801"/>
    </source>
</evidence>
<dbReference type="EMBL" id="SNWQ01000016">
    <property type="protein sequence ID" value="TDO44378.1"/>
    <property type="molecule type" value="Genomic_DNA"/>
</dbReference>
<dbReference type="EC" id="3.4.11.2" evidence="4"/>
<dbReference type="Pfam" id="PF17900">
    <property type="entry name" value="Peptidase_M1_N"/>
    <property type="match status" value="1"/>
</dbReference>
<dbReference type="Gene3D" id="1.10.390.10">
    <property type="entry name" value="Neutral Protease Domain 2"/>
    <property type="match status" value="1"/>
</dbReference>
<dbReference type="InterPro" id="IPR050344">
    <property type="entry name" value="Peptidase_M1_aminopeptidases"/>
</dbReference>
<dbReference type="InterPro" id="IPR001930">
    <property type="entry name" value="Peptidase_M1"/>
</dbReference>
<evidence type="ECO:0000259" key="16">
    <source>
        <dbReference type="Pfam" id="PF17900"/>
    </source>
</evidence>
<dbReference type="InterPro" id="IPR042097">
    <property type="entry name" value="Aminopeptidase_N-like_N_sf"/>
</dbReference>
<gene>
    <name evidence="17" type="ORF">EV643_116190</name>
</gene>
<dbReference type="RefSeq" id="WP_133803453.1">
    <property type="nucleotide sequence ID" value="NZ_SNWQ01000016.1"/>
</dbReference>
<evidence type="ECO:0000256" key="5">
    <source>
        <dbReference type="ARBA" id="ARBA00015611"/>
    </source>
</evidence>
<evidence type="ECO:0000256" key="8">
    <source>
        <dbReference type="ARBA" id="ARBA00022723"/>
    </source>
</evidence>
<feature type="domain" description="Aminopeptidase N-like N-terminal" evidence="16">
    <location>
        <begin position="126"/>
        <end position="179"/>
    </location>
</feature>
<feature type="domain" description="Peptidase M1 membrane alanine aminopeptidase" evidence="14">
    <location>
        <begin position="220"/>
        <end position="434"/>
    </location>
</feature>
<dbReference type="InterPro" id="IPR045357">
    <property type="entry name" value="Aminopeptidase_N-like_N"/>
</dbReference>
<dbReference type="OrthoDB" id="3885507at2"/>
<dbReference type="GO" id="GO:0042277">
    <property type="term" value="F:peptide binding"/>
    <property type="evidence" value="ECO:0007669"/>
    <property type="project" value="TreeGrafter"/>
</dbReference>